<sequence length="563" mass="62014">MIDILKDYVEGVQANANPTEFVGQGGTLRTLPLENSADLLADGKGEGSGAKRADGLPEIRETEFRRIKDCLNARASLETALRATQDRLIVATAKLHDYRRRSNRLEKELNSMTKTAGNARTELEEARAAADMWEKRGKEATGELYSQREAHMTEVKLLQRSLRTKLDDPRLRGRTDEATELAERLAKALLQRDETAKDNVKLKAQVIQVKDNIKGLQQELSMEQRHKKKVLAQTTMLRQRLALANTQDARGLAKHDERALDILKKRGKHKEDSEGGGTEGGGAAGSSLPPLVSASASGGSGTIKGPRKIPSDAAPAPLDPAYLAALAIREREEVRRVVFGYGWEESDEDFSNSLRATEQRLAAAASNAEGLHELIAEHEKQRQENLRQIADGRVVEEELRAALAQWREICESKESAVVRLAEIVRCLQDHRRSIVEALGVDEGTLAQLGLSEPEIDPPVESLALPGPDGTGGGDPQIHASTRPYDGTNRMDGAYRGPLSLFTGRQAESSDKSSNFRALYAEIQQLKTARDHHLQTAEGYQKVNLKLQVRLSVCVFQVTNWLLG</sequence>
<feature type="coiled-coil region" evidence="1">
    <location>
        <begin position="88"/>
        <end position="136"/>
    </location>
</feature>
<feature type="compositionally biased region" description="Low complexity" evidence="2">
    <location>
        <begin position="285"/>
        <end position="297"/>
    </location>
</feature>
<evidence type="ECO:0000256" key="2">
    <source>
        <dbReference type="SAM" id="MobiDB-lite"/>
    </source>
</evidence>
<feature type="region of interest" description="Disordered" evidence="2">
    <location>
        <begin position="264"/>
        <end position="316"/>
    </location>
</feature>
<protein>
    <submittedName>
        <fullName evidence="3">Uncharacterized protein</fullName>
    </submittedName>
</protein>
<feature type="compositionally biased region" description="Basic and acidic residues" evidence="2">
    <location>
        <begin position="264"/>
        <end position="273"/>
    </location>
</feature>
<reference evidence="3" key="1">
    <citation type="submission" date="2014-11" db="EMBL/GenBank/DDBJ databases">
        <authorList>
            <person name="Otto D Thomas"/>
            <person name="Naeem Raeece"/>
        </authorList>
    </citation>
    <scope>NUCLEOTIDE SEQUENCE</scope>
</reference>
<feature type="region of interest" description="Disordered" evidence="2">
    <location>
        <begin position="465"/>
        <end position="489"/>
    </location>
</feature>
<evidence type="ECO:0000256" key="1">
    <source>
        <dbReference type="SAM" id="Coils"/>
    </source>
</evidence>
<name>A0A0G4IAA4_9ALVE</name>
<dbReference type="VEuPathDB" id="CryptoDB:Cvel_12410"/>
<accession>A0A0G4IAA4</accession>
<evidence type="ECO:0000313" key="3">
    <source>
        <dbReference type="EMBL" id="CEM53992.1"/>
    </source>
</evidence>
<feature type="compositionally biased region" description="Gly residues" evidence="2">
    <location>
        <begin position="275"/>
        <end position="284"/>
    </location>
</feature>
<dbReference type="AlphaFoldDB" id="A0A0G4IAA4"/>
<dbReference type="EMBL" id="CDMZ01005745">
    <property type="protein sequence ID" value="CEM53992.1"/>
    <property type="molecule type" value="Genomic_DNA"/>
</dbReference>
<gene>
    <name evidence="3" type="ORF">Cvel_12410</name>
</gene>
<keyword evidence="1" id="KW-0175">Coiled coil</keyword>
<organism evidence="3">
    <name type="scientific">Chromera velia CCMP2878</name>
    <dbReference type="NCBI Taxonomy" id="1169474"/>
    <lineage>
        <taxon>Eukaryota</taxon>
        <taxon>Sar</taxon>
        <taxon>Alveolata</taxon>
        <taxon>Colpodellida</taxon>
        <taxon>Chromeraceae</taxon>
        <taxon>Chromera</taxon>
    </lineage>
</organism>
<proteinExistence type="predicted"/>